<dbReference type="GO" id="GO:0000156">
    <property type="term" value="F:phosphorelay response regulator activity"/>
    <property type="evidence" value="ECO:0007669"/>
    <property type="project" value="TreeGrafter"/>
</dbReference>
<evidence type="ECO:0000256" key="3">
    <source>
        <dbReference type="ARBA" id="ARBA00023125"/>
    </source>
</evidence>
<gene>
    <name evidence="9" type="ORF">OJ997_34780</name>
</gene>
<evidence type="ECO:0000259" key="8">
    <source>
        <dbReference type="PROSITE" id="PS51755"/>
    </source>
</evidence>
<dbReference type="InterPro" id="IPR001867">
    <property type="entry name" value="OmpR/PhoB-type_DNA-bd"/>
</dbReference>
<evidence type="ECO:0000256" key="2">
    <source>
        <dbReference type="ARBA" id="ARBA00023012"/>
    </source>
</evidence>
<dbReference type="InterPro" id="IPR001789">
    <property type="entry name" value="Sig_transdc_resp-reg_receiver"/>
</dbReference>
<dbReference type="Gene3D" id="3.40.50.2300">
    <property type="match status" value="1"/>
</dbReference>
<evidence type="ECO:0000256" key="5">
    <source>
        <dbReference type="PROSITE-ProRule" id="PRU01091"/>
    </source>
</evidence>
<keyword evidence="1 4" id="KW-0597">Phosphoprotein</keyword>
<feature type="domain" description="OmpR/PhoB-type" evidence="8">
    <location>
        <begin position="153"/>
        <end position="252"/>
    </location>
</feature>
<keyword evidence="10" id="KW-1185">Reference proteome</keyword>
<evidence type="ECO:0000313" key="10">
    <source>
        <dbReference type="Proteomes" id="UP001147653"/>
    </source>
</evidence>
<dbReference type="CDD" id="cd00383">
    <property type="entry name" value="trans_reg_C"/>
    <property type="match status" value="1"/>
</dbReference>
<dbReference type="SUPFAM" id="SSF46894">
    <property type="entry name" value="C-terminal effector domain of the bipartite response regulators"/>
    <property type="match status" value="1"/>
</dbReference>
<dbReference type="Proteomes" id="UP001147653">
    <property type="component" value="Unassembled WGS sequence"/>
</dbReference>
<feature type="DNA-binding region" description="OmpR/PhoB-type" evidence="5">
    <location>
        <begin position="153"/>
        <end position="252"/>
    </location>
</feature>
<evidence type="ECO:0000256" key="4">
    <source>
        <dbReference type="PROSITE-ProRule" id="PRU00169"/>
    </source>
</evidence>
<dbReference type="RefSeq" id="WP_270030029.1">
    <property type="nucleotide sequence ID" value="NZ_JAPDDP010000119.1"/>
</dbReference>
<evidence type="ECO:0000256" key="1">
    <source>
        <dbReference type="ARBA" id="ARBA00022553"/>
    </source>
</evidence>
<dbReference type="InterPro" id="IPR039420">
    <property type="entry name" value="WalR-like"/>
</dbReference>
<feature type="region of interest" description="Disordered" evidence="6">
    <location>
        <begin position="1"/>
        <end position="21"/>
    </location>
</feature>
<dbReference type="GO" id="GO:0000976">
    <property type="term" value="F:transcription cis-regulatory region binding"/>
    <property type="evidence" value="ECO:0007669"/>
    <property type="project" value="TreeGrafter"/>
</dbReference>
<dbReference type="InterPro" id="IPR011006">
    <property type="entry name" value="CheY-like_superfamily"/>
</dbReference>
<dbReference type="Gene3D" id="1.10.10.10">
    <property type="entry name" value="Winged helix-like DNA-binding domain superfamily/Winged helix DNA-binding domain"/>
    <property type="match status" value="1"/>
</dbReference>
<dbReference type="PANTHER" id="PTHR48111:SF40">
    <property type="entry name" value="PHOSPHATE REGULON TRANSCRIPTIONAL REGULATORY PROTEIN PHOB"/>
    <property type="match status" value="1"/>
</dbReference>
<proteinExistence type="predicted"/>
<dbReference type="PROSITE" id="PS50110">
    <property type="entry name" value="RESPONSE_REGULATORY"/>
    <property type="match status" value="1"/>
</dbReference>
<sequence length="296" mass="32597">MDTVPIEMTTMSEERRTGAAPGGQSTVRLAVIDSDTGFLQVLGKRLEGMGWQYRVLASPVPLDAMVAMRLNAVVVDLAVLGPQGWTYLDKLCARLPGLGVIVCTGQSSVAQRVRGLRLGADDWVTKPCHPEELIARVEAVVRRRKRADVRVEKGPVMIGEVEIRADQFQAFVGGVSVELTRREFELIQLLAEAEGQVLQREEIYQRVWGYAMVHGDRSVDVFVRKLRSKLERASSNWRYIHTHFGIGYRFSAEPVEEPVGAALPVPEPSADVLAPLEASLAAEPAMAPAPEYVSTH</sequence>
<dbReference type="InterPro" id="IPR036388">
    <property type="entry name" value="WH-like_DNA-bd_sf"/>
</dbReference>
<accession>A0A9X3SC80</accession>
<dbReference type="GO" id="GO:0005829">
    <property type="term" value="C:cytosol"/>
    <property type="evidence" value="ECO:0007669"/>
    <property type="project" value="TreeGrafter"/>
</dbReference>
<dbReference type="InterPro" id="IPR016032">
    <property type="entry name" value="Sig_transdc_resp-reg_C-effctor"/>
</dbReference>
<evidence type="ECO:0000259" key="7">
    <source>
        <dbReference type="PROSITE" id="PS50110"/>
    </source>
</evidence>
<evidence type="ECO:0000256" key="6">
    <source>
        <dbReference type="SAM" id="MobiDB-lite"/>
    </source>
</evidence>
<organism evidence="9 10">
    <name type="scientific">Solirubrobacter phytolaccae</name>
    <dbReference type="NCBI Taxonomy" id="1404360"/>
    <lineage>
        <taxon>Bacteria</taxon>
        <taxon>Bacillati</taxon>
        <taxon>Actinomycetota</taxon>
        <taxon>Thermoleophilia</taxon>
        <taxon>Solirubrobacterales</taxon>
        <taxon>Solirubrobacteraceae</taxon>
        <taxon>Solirubrobacter</taxon>
    </lineage>
</organism>
<dbReference type="SMART" id="SM00448">
    <property type="entry name" value="REC"/>
    <property type="match status" value="1"/>
</dbReference>
<dbReference type="EMBL" id="JAPDDP010000119">
    <property type="protein sequence ID" value="MDA0185523.1"/>
    <property type="molecule type" value="Genomic_DNA"/>
</dbReference>
<dbReference type="SMART" id="SM00862">
    <property type="entry name" value="Trans_reg_C"/>
    <property type="match status" value="1"/>
</dbReference>
<evidence type="ECO:0000313" key="9">
    <source>
        <dbReference type="EMBL" id="MDA0185523.1"/>
    </source>
</evidence>
<dbReference type="SUPFAM" id="SSF52172">
    <property type="entry name" value="CheY-like"/>
    <property type="match status" value="1"/>
</dbReference>
<reference evidence="9" key="1">
    <citation type="submission" date="2022-10" db="EMBL/GenBank/DDBJ databases">
        <title>The WGS of Solirubrobacter phytolaccae KCTC 29190.</title>
        <authorList>
            <person name="Jiang Z."/>
        </authorList>
    </citation>
    <scope>NUCLEOTIDE SEQUENCE</scope>
    <source>
        <strain evidence="9">KCTC 29190</strain>
    </source>
</reference>
<comment type="caution">
    <text evidence="9">The sequence shown here is derived from an EMBL/GenBank/DDBJ whole genome shotgun (WGS) entry which is preliminary data.</text>
</comment>
<dbReference type="Pfam" id="PF00486">
    <property type="entry name" value="Trans_reg_C"/>
    <property type="match status" value="1"/>
</dbReference>
<dbReference type="Pfam" id="PF00072">
    <property type="entry name" value="Response_reg"/>
    <property type="match status" value="1"/>
</dbReference>
<feature type="modified residue" description="4-aspartylphosphate" evidence="4">
    <location>
        <position position="76"/>
    </location>
</feature>
<dbReference type="PANTHER" id="PTHR48111">
    <property type="entry name" value="REGULATOR OF RPOS"/>
    <property type="match status" value="1"/>
</dbReference>
<keyword evidence="3 5" id="KW-0238">DNA-binding</keyword>
<name>A0A9X3SC80_9ACTN</name>
<dbReference type="PROSITE" id="PS51755">
    <property type="entry name" value="OMPR_PHOB"/>
    <property type="match status" value="1"/>
</dbReference>
<keyword evidence="2" id="KW-0902">Two-component regulatory system</keyword>
<feature type="domain" description="Response regulatory" evidence="7">
    <location>
        <begin position="28"/>
        <end position="141"/>
    </location>
</feature>
<dbReference type="GO" id="GO:0006355">
    <property type="term" value="P:regulation of DNA-templated transcription"/>
    <property type="evidence" value="ECO:0007669"/>
    <property type="project" value="InterPro"/>
</dbReference>
<dbReference type="GO" id="GO:0032993">
    <property type="term" value="C:protein-DNA complex"/>
    <property type="evidence" value="ECO:0007669"/>
    <property type="project" value="TreeGrafter"/>
</dbReference>
<dbReference type="AlphaFoldDB" id="A0A9X3SC80"/>
<protein>
    <submittedName>
        <fullName evidence="9">Response regulator transcription factor</fullName>
    </submittedName>
</protein>